<organism evidence="2 3">
    <name type="scientific">Streptomyces polygonati</name>
    <dbReference type="NCBI Taxonomy" id="1617087"/>
    <lineage>
        <taxon>Bacteria</taxon>
        <taxon>Bacillati</taxon>
        <taxon>Actinomycetota</taxon>
        <taxon>Actinomycetes</taxon>
        <taxon>Kitasatosporales</taxon>
        <taxon>Streptomycetaceae</taxon>
        <taxon>Streptomyces</taxon>
    </lineage>
</organism>
<evidence type="ECO:0000256" key="1">
    <source>
        <dbReference type="SAM" id="SignalP"/>
    </source>
</evidence>
<dbReference type="EMBL" id="JBHSBB010000008">
    <property type="protein sequence ID" value="MFC4031719.1"/>
    <property type="molecule type" value="Genomic_DNA"/>
</dbReference>
<reference evidence="3" key="1">
    <citation type="journal article" date="2019" name="Int. J. Syst. Evol. Microbiol.">
        <title>The Global Catalogue of Microorganisms (GCM) 10K type strain sequencing project: providing services to taxonomists for standard genome sequencing and annotation.</title>
        <authorList>
            <consortium name="The Broad Institute Genomics Platform"/>
            <consortium name="The Broad Institute Genome Sequencing Center for Infectious Disease"/>
            <person name="Wu L."/>
            <person name="Ma J."/>
        </authorList>
    </citation>
    <scope>NUCLEOTIDE SEQUENCE [LARGE SCALE GENOMIC DNA]</scope>
    <source>
        <strain evidence="3">CGMCC 4.7237</strain>
    </source>
</reference>
<keyword evidence="1" id="KW-0732">Signal</keyword>
<evidence type="ECO:0000313" key="2">
    <source>
        <dbReference type="EMBL" id="MFC4031719.1"/>
    </source>
</evidence>
<accession>A0ABV8HLK3</accession>
<evidence type="ECO:0000313" key="3">
    <source>
        <dbReference type="Proteomes" id="UP001595765"/>
    </source>
</evidence>
<gene>
    <name evidence="2" type="ORF">ACFO3J_09535</name>
</gene>
<protein>
    <submittedName>
        <fullName evidence="2">Uncharacterized protein</fullName>
    </submittedName>
</protein>
<keyword evidence="3" id="KW-1185">Reference proteome</keyword>
<sequence>MRLGRGVAALWLSVLLIGMAAACESVGPSGSSGDPSPGGTTSPAALVGQAAYALAIRQDQRSLDKGLLVHTDLRRLDAGAEADFLVTVTDLGRKPPLSSDRDAPRVRVRAGEVASDQNIPTGGDLGVTASCTGLGCEEISRERQPVVGTGSSAVWSFVVRADRPGTGHIRISAVVYRLNTDEVLDAAIPVEVTVTVHRTWSSTWSQIWHWLLRSAPGLGISSGAVATAGVGLGRRLRRRGRRTDIERVLASIPRTDEPDWLLFRLSHASGVPVERLLGVDYGQVYCGHRTAFVAIGSDTARVTDRAVVRALRRRLAGHPRGAVFALGDDALSFEAAQERWRTCCARVGFHLPITDLHA</sequence>
<feature type="signal peptide" evidence="1">
    <location>
        <begin position="1"/>
        <end position="22"/>
    </location>
</feature>
<feature type="chain" id="PRO_5046988837" evidence="1">
    <location>
        <begin position="23"/>
        <end position="358"/>
    </location>
</feature>
<dbReference type="Proteomes" id="UP001595765">
    <property type="component" value="Unassembled WGS sequence"/>
</dbReference>
<proteinExistence type="predicted"/>
<name>A0ABV8HLK3_9ACTN</name>
<dbReference type="PROSITE" id="PS51257">
    <property type="entry name" value="PROKAR_LIPOPROTEIN"/>
    <property type="match status" value="1"/>
</dbReference>
<dbReference type="RefSeq" id="WP_386428051.1">
    <property type="nucleotide sequence ID" value="NZ_JBHSBB010000008.1"/>
</dbReference>
<comment type="caution">
    <text evidence="2">The sequence shown here is derived from an EMBL/GenBank/DDBJ whole genome shotgun (WGS) entry which is preliminary data.</text>
</comment>